<reference evidence="1" key="1">
    <citation type="submission" date="2023-06" db="EMBL/GenBank/DDBJ databases">
        <title>Genome-scale phylogeny and comparative genomics of the fungal order Sordariales.</title>
        <authorList>
            <consortium name="Lawrence Berkeley National Laboratory"/>
            <person name="Hensen N."/>
            <person name="Bonometti L."/>
            <person name="Westerberg I."/>
            <person name="Brannstrom I.O."/>
            <person name="Guillou S."/>
            <person name="Cros-Aarteil S."/>
            <person name="Calhoun S."/>
            <person name="Haridas S."/>
            <person name="Kuo A."/>
            <person name="Mondo S."/>
            <person name="Pangilinan J."/>
            <person name="Riley R."/>
            <person name="Labutti K."/>
            <person name="Andreopoulos B."/>
            <person name="Lipzen A."/>
            <person name="Chen C."/>
            <person name="Yanf M."/>
            <person name="Daum C."/>
            <person name="Ng V."/>
            <person name="Clum A."/>
            <person name="Steindorff A."/>
            <person name="Ohm R."/>
            <person name="Martin F."/>
            <person name="Silar P."/>
            <person name="Natvig D."/>
            <person name="Lalanne C."/>
            <person name="Gautier V."/>
            <person name="Ament-Velasquez S.L."/>
            <person name="Kruys A."/>
            <person name="Hutchinson M.I."/>
            <person name="Powell A.J."/>
            <person name="Barry K."/>
            <person name="Miller A.N."/>
            <person name="Grigoriev I.V."/>
            <person name="Debuchy R."/>
            <person name="Gladieux P."/>
            <person name="Thoren M.H."/>
            <person name="Johannesson H."/>
        </authorList>
    </citation>
    <scope>NUCLEOTIDE SEQUENCE</scope>
    <source>
        <strain evidence="1">CBS 606.72</strain>
    </source>
</reference>
<dbReference type="PANTHER" id="PTHR38797:SF4">
    <property type="entry name" value="NUCLEAR PORE COMPLEX PROTEIN NUP85"/>
    <property type="match status" value="1"/>
</dbReference>
<proteinExistence type="predicted"/>
<dbReference type="Pfam" id="PF12311">
    <property type="entry name" value="DUF3632"/>
    <property type="match status" value="1"/>
</dbReference>
<dbReference type="EMBL" id="JAULSU010000002">
    <property type="protein sequence ID" value="KAK0627339.1"/>
    <property type="molecule type" value="Genomic_DNA"/>
</dbReference>
<dbReference type="PANTHER" id="PTHR38797">
    <property type="entry name" value="NUCLEAR PORE COMPLEX PROTEIN NUP85-RELATED"/>
    <property type="match status" value="1"/>
</dbReference>
<name>A0AA39X4U9_9PEZI</name>
<accession>A0AA39X4U9</accession>
<evidence type="ECO:0000313" key="1">
    <source>
        <dbReference type="EMBL" id="KAK0627339.1"/>
    </source>
</evidence>
<dbReference type="InterPro" id="IPR053204">
    <property type="entry name" value="Oxopyrrolidines_Biosynth-assoc"/>
</dbReference>
<comment type="caution">
    <text evidence="1">The sequence shown here is derived from an EMBL/GenBank/DDBJ whole genome shotgun (WGS) entry which is preliminary data.</text>
</comment>
<gene>
    <name evidence="1" type="ORF">B0T14DRAFT_512449</name>
</gene>
<dbReference type="InterPro" id="IPR022085">
    <property type="entry name" value="OpdG"/>
</dbReference>
<keyword evidence="2" id="KW-1185">Reference proteome</keyword>
<organism evidence="1 2">
    <name type="scientific">Immersiella caudata</name>
    <dbReference type="NCBI Taxonomy" id="314043"/>
    <lineage>
        <taxon>Eukaryota</taxon>
        <taxon>Fungi</taxon>
        <taxon>Dikarya</taxon>
        <taxon>Ascomycota</taxon>
        <taxon>Pezizomycotina</taxon>
        <taxon>Sordariomycetes</taxon>
        <taxon>Sordariomycetidae</taxon>
        <taxon>Sordariales</taxon>
        <taxon>Lasiosphaeriaceae</taxon>
        <taxon>Immersiella</taxon>
    </lineage>
</organism>
<evidence type="ECO:0000313" key="2">
    <source>
        <dbReference type="Proteomes" id="UP001175000"/>
    </source>
</evidence>
<dbReference type="Proteomes" id="UP001175000">
    <property type="component" value="Unassembled WGS sequence"/>
</dbReference>
<protein>
    <submittedName>
        <fullName evidence="1">Uncharacterized protein</fullName>
    </submittedName>
</protein>
<sequence length="300" mass="33676">MSTIVKDPDSANPPNPFTSIIAPLFSTTNSEPQSETLTTIATTLITTVSTSPNPSTALWQLWDTILIPTSHSLSAHNPTLSLLRAITSHPPTVPSNIDPADPYAAHDLASHISPSGHLVWSSLPRFSWSWRDFHDGLEANRDRFPRGDEKAEYFPNFVEFSARFLKEWGKEGEVHPINVFYACRNGLEERMPEEDGKEGGGEGLSKREVWQVDVRVAAMWLKFGAGVLWEVEEGYLREHFARTLDWGTGLWEEGKGLTRERWALWAQRLRELVGEKDWNGDVKALMGDAAEVVEGLLVRK</sequence>
<dbReference type="AlphaFoldDB" id="A0AA39X4U9"/>